<comment type="caution">
    <text evidence="3">The sequence shown here is derived from an EMBL/GenBank/DDBJ whole genome shotgun (WGS) entry which is preliminary data.</text>
</comment>
<dbReference type="Gene3D" id="1.10.443.10">
    <property type="entry name" value="Intergrase catalytic core"/>
    <property type="match status" value="1"/>
</dbReference>
<accession>K1SB23</accession>
<dbReference type="GO" id="GO:0006310">
    <property type="term" value="P:DNA recombination"/>
    <property type="evidence" value="ECO:0007669"/>
    <property type="project" value="UniProtKB-KW"/>
</dbReference>
<organism evidence="3">
    <name type="scientific">human gut metagenome</name>
    <dbReference type="NCBI Taxonomy" id="408170"/>
    <lineage>
        <taxon>unclassified sequences</taxon>
        <taxon>metagenomes</taxon>
        <taxon>organismal metagenomes</taxon>
    </lineage>
</organism>
<feature type="non-terminal residue" evidence="3">
    <location>
        <position position="167"/>
    </location>
</feature>
<dbReference type="EMBL" id="AJWZ01008971">
    <property type="protein sequence ID" value="EKC52634.1"/>
    <property type="molecule type" value="Genomic_DNA"/>
</dbReference>
<sequence length="167" mass="19684">MQPKLKSYSDSELIRFNAVLAELDEQIERLMVIHQMLGTRISDTLTLQRDCLYRQNGHPMIQIRQMKTNTFVKPISAELELLIEKAIEYTEKMYGDTIYIFVDEKNTRKPLQYNTVQNRVMAIIQKKDLRDDNGELFGFGTHMFRHVYGIRLTEMHLDDWTIAKLLG</sequence>
<feature type="domain" description="Tyr recombinase" evidence="2">
    <location>
        <begin position="4"/>
        <end position="167"/>
    </location>
</feature>
<dbReference type="GO" id="GO:0015074">
    <property type="term" value="P:DNA integration"/>
    <property type="evidence" value="ECO:0007669"/>
    <property type="project" value="InterPro"/>
</dbReference>
<keyword evidence="1" id="KW-0233">DNA recombination</keyword>
<dbReference type="InterPro" id="IPR011010">
    <property type="entry name" value="DNA_brk_join_enz"/>
</dbReference>
<dbReference type="PROSITE" id="PS51898">
    <property type="entry name" value="TYR_RECOMBINASE"/>
    <property type="match status" value="1"/>
</dbReference>
<evidence type="ECO:0000256" key="1">
    <source>
        <dbReference type="ARBA" id="ARBA00023172"/>
    </source>
</evidence>
<gene>
    <name evidence="3" type="ORF">OBE_12990</name>
</gene>
<dbReference type="AlphaFoldDB" id="K1SB23"/>
<name>K1SB23_9ZZZZ</name>
<proteinExistence type="predicted"/>
<reference evidence="3" key="1">
    <citation type="journal article" date="2013" name="Environ. Microbiol.">
        <title>Microbiota from the distal guts of lean and obese adolescents exhibit partial functional redundancy besides clear differences in community structure.</title>
        <authorList>
            <person name="Ferrer M."/>
            <person name="Ruiz A."/>
            <person name="Lanza F."/>
            <person name="Haange S.B."/>
            <person name="Oberbach A."/>
            <person name="Till H."/>
            <person name="Bargiela R."/>
            <person name="Campoy C."/>
            <person name="Segura M.T."/>
            <person name="Richter M."/>
            <person name="von Bergen M."/>
            <person name="Seifert J."/>
            <person name="Suarez A."/>
        </authorList>
    </citation>
    <scope>NUCLEOTIDE SEQUENCE</scope>
</reference>
<protein>
    <submittedName>
        <fullName evidence="3">Phage integrase family</fullName>
    </submittedName>
</protein>
<dbReference type="Pfam" id="PF00589">
    <property type="entry name" value="Phage_integrase"/>
    <property type="match status" value="1"/>
</dbReference>
<dbReference type="InterPro" id="IPR002104">
    <property type="entry name" value="Integrase_catalytic"/>
</dbReference>
<dbReference type="InterPro" id="IPR013762">
    <property type="entry name" value="Integrase-like_cat_sf"/>
</dbReference>
<dbReference type="GO" id="GO:0003677">
    <property type="term" value="F:DNA binding"/>
    <property type="evidence" value="ECO:0007669"/>
    <property type="project" value="InterPro"/>
</dbReference>
<dbReference type="SUPFAM" id="SSF56349">
    <property type="entry name" value="DNA breaking-rejoining enzymes"/>
    <property type="match status" value="1"/>
</dbReference>
<evidence type="ECO:0000259" key="2">
    <source>
        <dbReference type="PROSITE" id="PS51898"/>
    </source>
</evidence>
<evidence type="ECO:0000313" key="3">
    <source>
        <dbReference type="EMBL" id="EKC52634.1"/>
    </source>
</evidence>